<dbReference type="KEGG" id="ccas:EIB73_10495"/>
<feature type="chain" id="PRO_5018333808" description="Carboxypeptidase regulatory-like domain-containing protein" evidence="1">
    <location>
        <begin position="19"/>
        <end position="902"/>
    </location>
</feature>
<protein>
    <recommendedName>
        <fullName evidence="4">Carboxypeptidase regulatory-like domain-containing protein</fullName>
    </recommendedName>
</protein>
<keyword evidence="3" id="KW-1185">Reference proteome</keyword>
<name>A0A3G8XP70_9FLAO</name>
<dbReference type="AlphaFoldDB" id="A0A3G8XP70"/>
<feature type="signal peptide" evidence="1">
    <location>
        <begin position="1"/>
        <end position="18"/>
    </location>
</feature>
<evidence type="ECO:0000256" key="1">
    <source>
        <dbReference type="SAM" id="SignalP"/>
    </source>
</evidence>
<evidence type="ECO:0000313" key="3">
    <source>
        <dbReference type="Proteomes" id="UP000270185"/>
    </source>
</evidence>
<dbReference type="InterPro" id="IPR008969">
    <property type="entry name" value="CarboxyPept-like_regulatory"/>
</dbReference>
<evidence type="ECO:0000313" key="2">
    <source>
        <dbReference type="EMBL" id="AZI33587.1"/>
    </source>
</evidence>
<dbReference type="EMBL" id="CP034159">
    <property type="protein sequence ID" value="AZI33587.1"/>
    <property type="molecule type" value="Genomic_DNA"/>
</dbReference>
<dbReference type="Pfam" id="PF13620">
    <property type="entry name" value="CarboxypepD_reg"/>
    <property type="match status" value="1"/>
</dbReference>
<dbReference type="OrthoDB" id="603275at2"/>
<dbReference type="SUPFAM" id="SSF56935">
    <property type="entry name" value="Porins"/>
    <property type="match status" value="1"/>
</dbReference>
<dbReference type="SUPFAM" id="SSF49464">
    <property type="entry name" value="Carboxypeptidase regulatory domain-like"/>
    <property type="match status" value="1"/>
</dbReference>
<sequence>MKKLSTFFVLLLSVFAFAQSTITGTVSDEDGKPVPSASVTVEEPGKDAIIAYSITNSKGEYKVTFTTAEPNVDLKIKAFNQKPLQKSVKNQDSSQNFALESDATEIKEVKIKTKMITKRGDTISYDLKAFESKADRTLADVLKKIPGIDVNPDGSVLYQGEPINKFYVNGKDLMEGGYGTINNSLPKDAVQKVEVMENHQPVKILQDKVPSENAAINVKLKNSVTMTGRGEAGTGFGEPWLWNLKLTPMFFGQKNQWVINYKTNNNGETVEKEGNILSFGNRYEGRRGNVSQNDWLNVENASTPNLPEKRYLMNNVHYLSANLLTNPFKSKDWELKANASYTNNAVSRESYTENTDFLSNTKYLTNISNKFYTDKAKGELIFTKNAKKGFFKNVTTFSQFWNADRADVNRNDIYGTRNGAEAIESPTTSFQNSLSTIIPWKEKLVNVMSYISFQDDHQTLDISPSSYLKFKSYKDSLGFQHFLFEDTDAVRQKLRIKTLEINHSASVGFTAKNWTFTPEVGFNYSNDQLNTEFSTLTNSTFSPYGNDYNNNLKFTNAVPYASLGINFKSNSWMLYSQFPFNFNNIKADDPERNVAKSINKLTFEPMVFAQYTFASFWKASANANMNYNFGSTNDSYAGYIFTSPTSPSAMSADNPIPETRSKSVGTKLEYRNPLNNLFGNIGYRYSKTNRNIIGNSINDGSGFILTNFRELDNQSNSNSASVEIGKYFPSFKTNASLSFNNSVSKSDQLTTDLNNEEYFFVNKNTSQTAGLKFNNTYFSWMSIDYNLSFSWSHQVNQFNDSKNSGFNHNLSTYFYPVENHTIGFTWDQINSGNNLTTYNNAFYDLSYQYSWAKKKIDFELKWMNIGNRKVFERFATSAISESYTRMELRPSQVMFTVKFNFK</sequence>
<reference evidence="3" key="1">
    <citation type="submission" date="2018-11" db="EMBL/GenBank/DDBJ databases">
        <title>Proposal to divide the Flavobacteriaceae and reorganize its genera based on Amino Acid Identity values calculated from whole genome sequences.</title>
        <authorList>
            <person name="Nicholson A.C."/>
            <person name="Gulvik C.A."/>
            <person name="Whitney A.M."/>
            <person name="Humrighouse B.W."/>
            <person name="Bell M."/>
            <person name="Holmes B."/>
            <person name="Steigerwalt A.G."/>
            <person name="Villarma A."/>
            <person name="Sheth M."/>
            <person name="Batra D."/>
            <person name="Pryor J."/>
            <person name="Bernardet J.-F."/>
            <person name="Hugo C."/>
            <person name="Kampfer P."/>
            <person name="Newman J.D."/>
            <person name="McQuiston J.R."/>
        </authorList>
    </citation>
    <scope>NUCLEOTIDE SEQUENCE [LARGE SCALE GENOMIC DNA]</scope>
    <source>
        <strain evidence="3">G0081</strain>
    </source>
</reference>
<accession>A0A3G8XP70</accession>
<organism evidence="2 3">
    <name type="scientific">Kaistella carnis</name>
    <dbReference type="NCBI Taxonomy" id="1241979"/>
    <lineage>
        <taxon>Bacteria</taxon>
        <taxon>Pseudomonadati</taxon>
        <taxon>Bacteroidota</taxon>
        <taxon>Flavobacteriia</taxon>
        <taxon>Flavobacteriales</taxon>
        <taxon>Weeksellaceae</taxon>
        <taxon>Chryseobacterium group</taxon>
        <taxon>Kaistella</taxon>
    </lineage>
</organism>
<proteinExistence type="predicted"/>
<dbReference type="Proteomes" id="UP000270185">
    <property type="component" value="Chromosome"/>
</dbReference>
<keyword evidence="1" id="KW-0732">Signal</keyword>
<dbReference type="RefSeq" id="WP_125025193.1">
    <property type="nucleotide sequence ID" value="NZ_CP034159.1"/>
</dbReference>
<gene>
    <name evidence="2" type="ORF">EIB73_10495</name>
</gene>
<evidence type="ECO:0008006" key="4">
    <source>
        <dbReference type="Google" id="ProtNLM"/>
    </source>
</evidence>
<dbReference type="Gene3D" id="2.60.40.1120">
    <property type="entry name" value="Carboxypeptidase-like, regulatory domain"/>
    <property type="match status" value="1"/>
</dbReference>